<dbReference type="EMBL" id="JACJMO010000002">
    <property type="protein sequence ID" value="MBM6856608.1"/>
    <property type="molecule type" value="Genomic_DNA"/>
</dbReference>
<keyword evidence="2" id="KW-1185">Reference proteome</keyword>
<organism evidence="1 2">
    <name type="scientific">Caecibacteroides pullorum</name>
    <dbReference type="NCBI Taxonomy" id="2725562"/>
    <lineage>
        <taxon>Bacteria</taxon>
        <taxon>Pseudomonadati</taxon>
        <taxon>Bacteroidota</taxon>
        <taxon>Bacteroidia</taxon>
        <taxon>Bacteroidales</taxon>
        <taxon>Bacteroidaceae</taxon>
        <taxon>Caecibacteroides</taxon>
    </lineage>
</organism>
<dbReference type="InterPro" id="IPR046558">
    <property type="entry name" value="DUF6712"/>
</dbReference>
<evidence type="ECO:0000313" key="2">
    <source>
        <dbReference type="Proteomes" id="UP000698924"/>
    </source>
</evidence>
<name>A0AA41D6K8_9BACT</name>
<proteinExistence type="predicted"/>
<dbReference type="Pfam" id="PF20459">
    <property type="entry name" value="DUF6712"/>
    <property type="match status" value="1"/>
</dbReference>
<dbReference type="AlphaFoldDB" id="A0AA41D6K8"/>
<reference evidence="1 2" key="1">
    <citation type="journal article" date="2021" name="Sci. Rep.">
        <title>The distribution of antibiotic resistance genes in chicken gut microbiota commensals.</title>
        <authorList>
            <person name="Juricova H."/>
            <person name="Matiasovicova J."/>
            <person name="Kubasova T."/>
            <person name="Cejkova D."/>
            <person name="Rychlik I."/>
        </authorList>
    </citation>
    <scope>NUCLEOTIDE SEQUENCE [LARGE SCALE GENOMIC DNA]</scope>
    <source>
        <strain evidence="1 2">An421</strain>
    </source>
</reference>
<comment type="caution">
    <text evidence="1">The sequence shown here is derived from an EMBL/GenBank/DDBJ whole genome shotgun (WGS) entry which is preliminary data.</text>
</comment>
<sequence length="298" mass="34331">MELLINSSEELRQLTGNYYANNDFSKVVGDIEQATEELTELVGEKVMEKAAGRDDAELLKKVQRPIAILATLRLYRKNDLSHEDDGRKFKVSTDGADKLPWEWQLDRDDAMHLEEYYRAVDALIRYLNKTNLQEWTESDTYLETQKLIIRSGRELNRYFPTEGSERLYLMLVPFIREVQTRTVSRAYGEKWPELLGEKGTETEAHYAASMAVALLAMSAALRRLPLRLFPMGVIQGYLAENGMKGSRIPSLDDVARTAAWMAGDGEHWLDEMKRARDGSAPDYQLLPENDRRNKYMRL</sequence>
<gene>
    <name evidence="1" type="ORF">H6D15_03175</name>
</gene>
<dbReference type="Proteomes" id="UP000698924">
    <property type="component" value="Unassembled WGS sequence"/>
</dbReference>
<accession>A0AA41D6K8</accession>
<evidence type="ECO:0000313" key="1">
    <source>
        <dbReference type="EMBL" id="MBM6856608.1"/>
    </source>
</evidence>
<protein>
    <submittedName>
        <fullName evidence="1">Uncharacterized protein</fullName>
    </submittedName>
</protein>
<dbReference type="RefSeq" id="WP_204971078.1">
    <property type="nucleotide sequence ID" value="NZ_JAAZTS010000002.1"/>
</dbReference>